<evidence type="ECO:0000256" key="6">
    <source>
        <dbReference type="SAM" id="MobiDB-lite"/>
    </source>
</evidence>
<keyword evidence="1" id="KW-1003">Cell membrane</keyword>
<dbReference type="InterPro" id="IPR025971">
    <property type="entry name" value="LppP/LprE"/>
</dbReference>
<organism evidence="7 8">
    <name type="scientific">Gordonia phosphorivorans</name>
    <dbReference type="NCBI Taxonomy" id="1056982"/>
    <lineage>
        <taxon>Bacteria</taxon>
        <taxon>Bacillati</taxon>
        <taxon>Actinomycetota</taxon>
        <taxon>Actinomycetes</taxon>
        <taxon>Mycobacteriales</taxon>
        <taxon>Gordoniaceae</taxon>
        <taxon>Gordonia</taxon>
    </lineage>
</organism>
<dbReference type="Pfam" id="PF14041">
    <property type="entry name" value="Lipoprotein_21"/>
    <property type="match status" value="1"/>
</dbReference>
<protein>
    <submittedName>
        <fullName evidence="7">LppP/LprE family lipoprotein</fullName>
    </submittedName>
</protein>
<evidence type="ECO:0000256" key="5">
    <source>
        <dbReference type="ARBA" id="ARBA00023288"/>
    </source>
</evidence>
<evidence type="ECO:0000256" key="1">
    <source>
        <dbReference type="ARBA" id="ARBA00022475"/>
    </source>
</evidence>
<accession>A0ABV6H591</accession>
<keyword evidence="4" id="KW-0564">Palmitate</keyword>
<evidence type="ECO:0000256" key="3">
    <source>
        <dbReference type="ARBA" id="ARBA00023136"/>
    </source>
</evidence>
<evidence type="ECO:0000313" key="7">
    <source>
        <dbReference type="EMBL" id="MFC0313405.1"/>
    </source>
</evidence>
<keyword evidence="2" id="KW-0732">Signal</keyword>
<dbReference type="RefSeq" id="WP_382359488.1">
    <property type="nucleotide sequence ID" value="NZ_JBHLWV010000002.1"/>
</dbReference>
<evidence type="ECO:0000313" key="8">
    <source>
        <dbReference type="Proteomes" id="UP001589783"/>
    </source>
</evidence>
<gene>
    <name evidence="7" type="ORF">ACFFJD_00840</name>
</gene>
<evidence type="ECO:0000256" key="4">
    <source>
        <dbReference type="ARBA" id="ARBA00023139"/>
    </source>
</evidence>
<evidence type="ECO:0000256" key="2">
    <source>
        <dbReference type="ARBA" id="ARBA00022729"/>
    </source>
</evidence>
<keyword evidence="5 7" id="KW-0449">Lipoprotein</keyword>
<feature type="region of interest" description="Disordered" evidence="6">
    <location>
        <begin position="40"/>
        <end position="79"/>
    </location>
</feature>
<keyword evidence="3" id="KW-0472">Membrane</keyword>
<dbReference type="EMBL" id="JBHLWV010000002">
    <property type="protein sequence ID" value="MFC0313405.1"/>
    <property type="molecule type" value="Genomic_DNA"/>
</dbReference>
<sequence>MKWAALLSAKGLAAIAGVLAVIVALVTVVVVSDARDGDATTAAPTSAVSADPAAGSSPAASPENKSEAPAAGPVPGAPAYAGGPIPADASPISTVKKPPYGSPIAVFKVPSGNIGCGIDAQGLQCRVASYNTDKPYGVDRNGGAIDTLTIKGGVADMSYHGSDVPPWADRAFGGSDRLKPQVVGYGQTVYYGPYVCHSAEVGLTCWDSESGAGAFMARERTELFTAKPGKPAGQKTCASMTGAQAVAANVGKVPEFRGWAWSTEYASVEDYDPCAALSWIVLPIEGGTASSPYQIMLFHQGQYIGTATARAHGFAPTVTRIDDSTIRVTWRWRRPGESTAGATGQTTAEFRWDQAAGKVVMTGEEPA</sequence>
<keyword evidence="8" id="KW-1185">Reference proteome</keyword>
<name>A0ABV6H591_9ACTN</name>
<proteinExistence type="predicted"/>
<comment type="caution">
    <text evidence="7">The sequence shown here is derived from an EMBL/GenBank/DDBJ whole genome shotgun (WGS) entry which is preliminary data.</text>
</comment>
<dbReference type="Proteomes" id="UP001589783">
    <property type="component" value="Unassembled WGS sequence"/>
</dbReference>
<reference evidence="7 8" key="1">
    <citation type="submission" date="2024-09" db="EMBL/GenBank/DDBJ databases">
        <authorList>
            <person name="Sun Q."/>
            <person name="Mori K."/>
        </authorList>
    </citation>
    <scope>NUCLEOTIDE SEQUENCE [LARGE SCALE GENOMIC DNA]</scope>
    <source>
        <strain evidence="7 8">CCM 7957</strain>
    </source>
</reference>